<dbReference type="InterPro" id="IPR037066">
    <property type="entry name" value="Plug_dom_sf"/>
</dbReference>
<evidence type="ECO:0000256" key="4">
    <source>
        <dbReference type="ARBA" id="ARBA00022692"/>
    </source>
</evidence>
<organism evidence="9 10">
    <name type="scientific">Hymenobacter glaciei</name>
    <dbReference type="NCBI Taxonomy" id="877209"/>
    <lineage>
        <taxon>Bacteria</taxon>
        <taxon>Pseudomonadati</taxon>
        <taxon>Bacteroidota</taxon>
        <taxon>Cytophagia</taxon>
        <taxon>Cytophagales</taxon>
        <taxon>Hymenobacteraceae</taxon>
        <taxon>Hymenobacter</taxon>
    </lineage>
</organism>
<feature type="signal peptide" evidence="7">
    <location>
        <begin position="1"/>
        <end position="20"/>
    </location>
</feature>
<name>A0ABP7UUI2_9BACT</name>
<keyword evidence="4" id="KW-0812">Transmembrane</keyword>
<dbReference type="Gene3D" id="2.170.130.10">
    <property type="entry name" value="TonB-dependent receptor, plug domain"/>
    <property type="match status" value="1"/>
</dbReference>
<evidence type="ECO:0000256" key="3">
    <source>
        <dbReference type="ARBA" id="ARBA00022452"/>
    </source>
</evidence>
<proteinExistence type="predicted"/>
<dbReference type="EMBL" id="BAABDK010000033">
    <property type="protein sequence ID" value="GAA4053070.1"/>
    <property type="molecule type" value="Genomic_DNA"/>
</dbReference>
<dbReference type="Gene3D" id="2.40.170.20">
    <property type="entry name" value="TonB-dependent receptor, beta-barrel domain"/>
    <property type="match status" value="1"/>
</dbReference>
<dbReference type="InterPro" id="IPR039426">
    <property type="entry name" value="TonB-dep_rcpt-like"/>
</dbReference>
<evidence type="ECO:0000256" key="5">
    <source>
        <dbReference type="ARBA" id="ARBA00023136"/>
    </source>
</evidence>
<evidence type="ECO:0000313" key="9">
    <source>
        <dbReference type="EMBL" id="GAA4053070.1"/>
    </source>
</evidence>
<reference evidence="10" key="1">
    <citation type="journal article" date="2019" name="Int. J. Syst. Evol. Microbiol.">
        <title>The Global Catalogue of Microorganisms (GCM) 10K type strain sequencing project: providing services to taxonomists for standard genome sequencing and annotation.</title>
        <authorList>
            <consortium name="The Broad Institute Genomics Platform"/>
            <consortium name="The Broad Institute Genome Sequencing Center for Infectious Disease"/>
            <person name="Wu L."/>
            <person name="Ma J."/>
        </authorList>
    </citation>
    <scope>NUCLEOTIDE SEQUENCE [LARGE SCALE GENOMIC DNA]</scope>
    <source>
        <strain evidence="10">JCM 17225</strain>
    </source>
</reference>
<dbReference type="RefSeq" id="WP_345059143.1">
    <property type="nucleotide sequence ID" value="NZ_BAABDK010000033.1"/>
</dbReference>
<comment type="subcellular location">
    <subcellularLocation>
        <location evidence="1">Cell outer membrane</location>
        <topology evidence="1">Multi-pass membrane protein</topology>
    </subcellularLocation>
</comment>
<feature type="domain" description="TonB-dependent transporter Oar-like beta-barrel" evidence="8">
    <location>
        <begin position="239"/>
        <end position="700"/>
    </location>
</feature>
<feature type="chain" id="PRO_5046771378" evidence="7">
    <location>
        <begin position="21"/>
        <end position="1073"/>
    </location>
</feature>
<dbReference type="SUPFAM" id="SSF49464">
    <property type="entry name" value="Carboxypeptidase regulatory domain-like"/>
    <property type="match status" value="1"/>
</dbReference>
<evidence type="ECO:0000313" key="10">
    <source>
        <dbReference type="Proteomes" id="UP001501469"/>
    </source>
</evidence>
<evidence type="ECO:0000256" key="2">
    <source>
        <dbReference type="ARBA" id="ARBA00022448"/>
    </source>
</evidence>
<protein>
    <submittedName>
        <fullName evidence="9">Carboxypeptidase regulatory-like domain-containing protein</fullName>
    </submittedName>
</protein>
<keyword evidence="7" id="KW-0732">Signal</keyword>
<evidence type="ECO:0000259" key="8">
    <source>
        <dbReference type="Pfam" id="PF25183"/>
    </source>
</evidence>
<dbReference type="Proteomes" id="UP001501469">
    <property type="component" value="Unassembled WGS sequence"/>
</dbReference>
<accession>A0ABP7UUI2</accession>
<keyword evidence="10" id="KW-1185">Reference proteome</keyword>
<dbReference type="Pfam" id="PF25183">
    <property type="entry name" value="OMP_b-brl_4"/>
    <property type="match status" value="1"/>
</dbReference>
<gene>
    <name evidence="9" type="ORF">GCM10022409_45030</name>
</gene>
<dbReference type="InterPro" id="IPR036942">
    <property type="entry name" value="Beta-barrel_TonB_sf"/>
</dbReference>
<keyword evidence="3" id="KW-1134">Transmembrane beta strand</keyword>
<evidence type="ECO:0000256" key="1">
    <source>
        <dbReference type="ARBA" id="ARBA00004571"/>
    </source>
</evidence>
<comment type="caution">
    <text evidence="9">The sequence shown here is derived from an EMBL/GenBank/DDBJ whole genome shotgun (WGS) entry which is preliminary data.</text>
</comment>
<dbReference type="SUPFAM" id="SSF56935">
    <property type="entry name" value="Porins"/>
    <property type="match status" value="1"/>
</dbReference>
<dbReference type="InterPro" id="IPR057601">
    <property type="entry name" value="Oar-like_b-barrel"/>
</dbReference>
<dbReference type="Gene3D" id="2.60.40.1120">
    <property type="entry name" value="Carboxypeptidase-like, regulatory domain"/>
    <property type="match status" value="1"/>
</dbReference>
<keyword evidence="6" id="KW-0998">Cell outer membrane</keyword>
<evidence type="ECO:0000256" key="7">
    <source>
        <dbReference type="SAM" id="SignalP"/>
    </source>
</evidence>
<dbReference type="Pfam" id="PF13620">
    <property type="entry name" value="CarboxypepD_reg"/>
    <property type="match status" value="1"/>
</dbReference>
<keyword evidence="2" id="KW-0813">Transport</keyword>
<dbReference type="InterPro" id="IPR008969">
    <property type="entry name" value="CarboxyPept-like_regulatory"/>
</dbReference>
<dbReference type="PANTHER" id="PTHR30069:SF46">
    <property type="entry name" value="OAR PROTEIN"/>
    <property type="match status" value="1"/>
</dbReference>
<dbReference type="PANTHER" id="PTHR30069">
    <property type="entry name" value="TONB-DEPENDENT OUTER MEMBRANE RECEPTOR"/>
    <property type="match status" value="1"/>
</dbReference>
<evidence type="ECO:0000256" key="6">
    <source>
        <dbReference type="ARBA" id="ARBA00023237"/>
    </source>
</evidence>
<keyword evidence="5" id="KW-0472">Membrane</keyword>
<sequence length="1073" mass="116893">MKFLLRFLIGLVLLANGLQAAAQGVTTSAIKGLVLDSKGQPLPGATVIATHLPSGTTYGNATRDNGQFDLLNMRIGGPYEIKVSFVGYETYVQNNVQLVLGKTFETRVTLKEGEGQKLDEVVVKGNRDGQINPDRTGAVTNISSTAIRTLPTISRSQEDFTRLTPQASGQSFGGRNTLYNNFSLDGSIFNNSFGLDSPTPGGQTNSQPVSLDAIEQIQVSLAPYDVRQGGFTGAGINAVTKSGTNDIKGTVYTYFRNESLIGKKVEGATIDNPSLKFNQTGIALGGPIIKNKLFFFANAELTRQTDPGQTFRPATSAAEATAAQNGQLNGVSRVQRSDLQAIRDRLTSVYGYDPGAFEGFNYRTYSDKILAKIDWNINPQNTFSIRYNYLKSYRQQGPHPIAIAPSSRVPGVNTLQFANSGYTINNNLNSLVAELNSSFGNGKFSNKAQASFSAFRDFRELPSDKFFPMIDITQGGTTYASVGTEQFSANNTLDQNILQLTDNLSYFAGAHILTAGVNYERFQFVNGFNLQRYGYQRLELADFYANTRPGTATNPNPNFLDLNAQAAAGGKLPVKQVDVTVAQLGLYVQDEFQVNPALKLTLGVRADLPIYSTTVAPNAQISAATFRDASGNLTKVDVSELPKSTPLFSPRLGFNYTSQNDGAKTQVRGGTGIFTGRIPFVWISNQASNAQFGDFYTFQINSTGRDFKFPQVWRSNLAIDQELPGGVVATLEAIYSKDRNAVVHRNYNLLTPTQTLSGANGGDNRQIYPATGPRLNSFNGPNGQFTFLDAGVIGLENTNQGYQYSLTGQLRKEFASGFYGSAAYTYSQAKDLTSNPGEIAGDAFQRLPVVGNPNQPQLSYSDFGLRHRIIAAAGRRFAYANNKLGTTLGLVFEAGQGNRFSYTYAGDLNRDGIDGNDLLFVPASQNQVNLVPYTNAAGQIVTAAQQWQQLDAYINQDDYLSSRRGSYAERNGAISPWYTQLDAKLMQDFTLTTSGGKKNTLQLSFDILNLGNLLNASWGNRQLVGNNRLVEATYAANSNTPAYTFRGGNQTFFTDTNLASRWRAQVGVRYIFD</sequence>